<feature type="transmembrane region" description="Helical" evidence="1">
    <location>
        <begin position="54"/>
        <end position="73"/>
    </location>
</feature>
<dbReference type="Proteomes" id="UP000679691">
    <property type="component" value="Unassembled WGS sequence"/>
</dbReference>
<keyword evidence="1" id="KW-0472">Membrane</keyword>
<gene>
    <name evidence="2" type="ORF">J5U18_08285</name>
</gene>
<name>A0A8T4HDW9_9SPHI</name>
<keyword evidence="1" id="KW-0812">Transmembrane</keyword>
<dbReference type="AlphaFoldDB" id="A0A8T4HDW9"/>
<keyword evidence="3" id="KW-1185">Reference proteome</keyword>
<proteinExistence type="predicted"/>
<accession>A0A8T4HDW9</accession>
<feature type="transmembrane region" description="Helical" evidence="1">
    <location>
        <begin position="117"/>
        <end position="137"/>
    </location>
</feature>
<dbReference type="InterPro" id="IPR018750">
    <property type="entry name" value="DUF2306_membrane"/>
</dbReference>
<evidence type="ECO:0000256" key="1">
    <source>
        <dbReference type="SAM" id="Phobius"/>
    </source>
</evidence>
<evidence type="ECO:0000313" key="2">
    <source>
        <dbReference type="EMBL" id="MBP3943557.1"/>
    </source>
</evidence>
<sequence length="204" mass="23237">MAIKQEEVQGVPGYLPLFYVHVYSAILVLLCCFTQFSTYLLKTYPAVHRLGGKLYVFIVLFLAAPSGLFIGFFANGGGVAVAAFLLLAILWFYFTWQGLRAIQKGDVAQHRAMMLCSFSLAFSAVTLRLWKVILVYFFEPAPMDLYRVIAWLGWVPNLLLIICYLTIKSLKNEKNPSVPFIRRYVSFLSTEKNAGEEGRTRRRK</sequence>
<feature type="transmembrane region" description="Helical" evidence="1">
    <location>
        <begin position="20"/>
        <end position="42"/>
    </location>
</feature>
<dbReference type="Pfam" id="PF10067">
    <property type="entry name" value="DUF2306"/>
    <property type="match status" value="1"/>
</dbReference>
<feature type="transmembrane region" description="Helical" evidence="1">
    <location>
        <begin position="149"/>
        <end position="167"/>
    </location>
</feature>
<organism evidence="2 3">
    <name type="scientific">Rhinopithecimicrobium faecis</name>
    <dbReference type="NCBI Taxonomy" id="2820698"/>
    <lineage>
        <taxon>Bacteria</taxon>
        <taxon>Pseudomonadati</taxon>
        <taxon>Bacteroidota</taxon>
        <taxon>Sphingobacteriia</taxon>
        <taxon>Sphingobacteriales</taxon>
        <taxon>Sphingobacteriaceae</taxon>
        <taxon>Rhinopithecimicrobium</taxon>
    </lineage>
</organism>
<comment type="caution">
    <text evidence="2">The sequence shown here is derived from an EMBL/GenBank/DDBJ whole genome shotgun (WGS) entry which is preliminary data.</text>
</comment>
<feature type="transmembrane region" description="Helical" evidence="1">
    <location>
        <begin position="79"/>
        <end position="96"/>
    </location>
</feature>
<dbReference type="EMBL" id="JAGKSB010000008">
    <property type="protein sequence ID" value="MBP3943557.1"/>
    <property type="molecule type" value="Genomic_DNA"/>
</dbReference>
<reference evidence="2" key="1">
    <citation type="submission" date="2021-03" db="EMBL/GenBank/DDBJ databases">
        <authorList>
            <person name="Lu T."/>
            <person name="Wang Q."/>
            <person name="Han X."/>
        </authorList>
    </citation>
    <scope>NUCLEOTIDE SEQUENCE</scope>
    <source>
        <strain evidence="2">WQ 2009</strain>
    </source>
</reference>
<keyword evidence="1" id="KW-1133">Transmembrane helix</keyword>
<protein>
    <submittedName>
        <fullName evidence="2">DUF2306 domain-containing protein</fullName>
    </submittedName>
</protein>
<evidence type="ECO:0000313" key="3">
    <source>
        <dbReference type="Proteomes" id="UP000679691"/>
    </source>
</evidence>